<sequence>MPALLDEPEGALSPELLALVEPEQPATSSTGTAAQVRRLASRLAERCMVPSLFVVVESARTLVERVPCLGDGAGLEGTVRGGARGVAVSRRSAREGNSGISGPSCPFAAIGTYGAIR</sequence>
<comment type="caution">
    <text evidence="1">The sequence shown here is derived from an EMBL/GenBank/DDBJ whole genome shotgun (WGS) entry which is preliminary data.</text>
</comment>
<keyword evidence="2" id="KW-1185">Reference proteome</keyword>
<dbReference type="Proteomes" id="UP000654471">
    <property type="component" value="Unassembled WGS sequence"/>
</dbReference>
<protein>
    <submittedName>
        <fullName evidence="1">Uncharacterized protein</fullName>
    </submittedName>
</protein>
<gene>
    <name evidence="1" type="ORF">GCM10010211_31920</name>
</gene>
<evidence type="ECO:0000313" key="1">
    <source>
        <dbReference type="EMBL" id="GGU64365.1"/>
    </source>
</evidence>
<proteinExistence type="predicted"/>
<evidence type="ECO:0000313" key="2">
    <source>
        <dbReference type="Proteomes" id="UP000654471"/>
    </source>
</evidence>
<name>A0ABQ2V4D2_9ACTN</name>
<organism evidence="1 2">
    <name type="scientific">Streptomyces albospinus</name>
    <dbReference type="NCBI Taxonomy" id="285515"/>
    <lineage>
        <taxon>Bacteria</taxon>
        <taxon>Bacillati</taxon>
        <taxon>Actinomycetota</taxon>
        <taxon>Actinomycetes</taxon>
        <taxon>Kitasatosporales</taxon>
        <taxon>Streptomycetaceae</taxon>
        <taxon>Streptomyces</taxon>
    </lineage>
</organism>
<accession>A0ABQ2V4D2</accession>
<reference evidence="2" key="1">
    <citation type="journal article" date="2019" name="Int. J. Syst. Evol. Microbiol.">
        <title>The Global Catalogue of Microorganisms (GCM) 10K type strain sequencing project: providing services to taxonomists for standard genome sequencing and annotation.</title>
        <authorList>
            <consortium name="The Broad Institute Genomics Platform"/>
            <consortium name="The Broad Institute Genome Sequencing Center for Infectious Disease"/>
            <person name="Wu L."/>
            <person name="Ma J."/>
        </authorList>
    </citation>
    <scope>NUCLEOTIDE SEQUENCE [LARGE SCALE GENOMIC DNA]</scope>
    <source>
        <strain evidence="2">JCM 3399</strain>
    </source>
</reference>
<dbReference type="EMBL" id="BMRP01000009">
    <property type="protein sequence ID" value="GGU64365.1"/>
    <property type="molecule type" value="Genomic_DNA"/>
</dbReference>